<name>A0A2P2M0R7_RHIMU</name>
<keyword evidence="1" id="KW-0472">Membrane</keyword>
<evidence type="ECO:0000256" key="1">
    <source>
        <dbReference type="SAM" id="Phobius"/>
    </source>
</evidence>
<dbReference type="AlphaFoldDB" id="A0A2P2M0R7"/>
<keyword evidence="1" id="KW-1133">Transmembrane helix</keyword>
<organism evidence="2">
    <name type="scientific">Rhizophora mucronata</name>
    <name type="common">Asiatic mangrove</name>
    <dbReference type="NCBI Taxonomy" id="61149"/>
    <lineage>
        <taxon>Eukaryota</taxon>
        <taxon>Viridiplantae</taxon>
        <taxon>Streptophyta</taxon>
        <taxon>Embryophyta</taxon>
        <taxon>Tracheophyta</taxon>
        <taxon>Spermatophyta</taxon>
        <taxon>Magnoliopsida</taxon>
        <taxon>eudicotyledons</taxon>
        <taxon>Gunneridae</taxon>
        <taxon>Pentapetalae</taxon>
        <taxon>rosids</taxon>
        <taxon>fabids</taxon>
        <taxon>Malpighiales</taxon>
        <taxon>Rhizophoraceae</taxon>
        <taxon>Rhizophora</taxon>
    </lineage>
</organism>
<feature type="transmembrane region" description="Helical" evidence="1">
    <location>
        <begin position="69"/>
        <end position="90"/>
    </location>
</feature>
<dbReference type="EMBL" id="GGEC01043307">
    <property type="protein sequence ID" value="MBX23791.1"/>
    <property type="molecule type" value="Transcribed_RNA"/>
</dbReference>
<accession>A0A2P2M0R7</accession>
<evidence type="ECO:0000313" key="2">
    <source>
        <dbReference type="EMBL" id="MBX23791.1"/>
    </source>
</evidence>
<reference evidence="2" key="1">
    <citation type="submission" date="2018-02" db="EMBL/GenBank/DDBJ databases">
        <title>Rhizophora mucronata_Transcriptome.</title>
        <authorList>
            <person name="Meera S.P."/>
            <person name="Sreeshan A."/>
            <person name="Augustine A."/>
        </authorList>
    </citation>
    <scope>NUCLEOTIDE SEQUENCE</scope>
    <source>
        <tissue evidence="2">Leaf</tissue>
    </source>
</reference>
<sequence length="100" mass="11253">MFSRPSRHTVTILGSGHTRRSHRGLMQPWFTRNRICSCDPPDVALERAQAASFLISNSACWRRCTRGRIILASITACICALFPAVTFEIVQQASFLILFL</sequence>
<dbReference type="EMBL" id="GGEC01043301">
    <property type="protein sequence ID" value="MBX23785.1"/>
    <property type="molecule type" value="Transcribed_RNA"/>
</dbReference>
<proteinExistence type="predicted"/>
<keyword evidence="1" id="KW-0812">Transmembrane</keyword>
<protein>
    <submittedName>
        <fullName evidence="2">Uncharacterized protein</fullName>
    </submittedName>
</protein>